<evidence type="ECO:0000256" key="4">
    <source>
        <dbReference type="ARBA" id="ARBA00022989"/>
    </source>
</evidence>
<dbReference type="AlphaFoldDB" id="A0AAD7ZSE1"/>
<evidence type="ECO:0000256" key="1">
    <source>
        <dbReference type="ARBA" id="ARBA00004479"/>
    </source>
</evidence>
<comment type="subcellular location">
    <subcellularLocation>
        <location evidence="1">Membrane</location>
        <topology evidence="1">Single-pass type I membrane protein</topology>
    </subcellularLocation>
</comment>
<dbReference type="InterPro" id="IPR011009">
    <property type="entry name" value="Kinase-like_dom_sf"/>
</dbReference>
<dbReference type="GO" id="GO:0004714">
    <property type="term" value="F:transmembrane receptor protein tyrosine kinase activity"/>
    <property type="evidence" value="ECO:0007669"/>
    <property type="project" value="TreeGrafter"/>
</dbReference>
<dbReference type="InterPro" id="IPR001245">
    <property type="entry name" value="Ser-Thr/Tyr_kinase_cat_dom"/>
</dbReference>
<feature type="domain" description="Protein kinase" evidence="8">
    <location>
        <begin position="282"/>
        <end position="560"/>
    </location>
</feature>
<gene>
    <name evidence="10" type="ORF">L9F63_020683</name>
</gene>
<dbReference type="InterPro" id="IPR003961">
    <property type="entry name" value="FN3_dom"/>
</dbReference>
<dbReference type="InterPro" id="IPR057598">
    <property type="entry name" value="Fn3_PTPRU"/>
</dbReference>
<dbReference type="SUPFAM" id="SSF49265">
    <property type="entry name" value="Fibronectin type III"/>
    <property type="match status" value="1"/>
</dbReference>
<evidence type="ECO:0000256" key="3">
    <source>
        <dbReference type="ARBA" id="ARBA00022729"/>
    </source>
</evidence>
<dbReference type="PROSITE" id="PS50011">
    <property type="entry name" value="PROTEIN_KINASE_DOM"/>
    <property type="match status" value="1"/>
</dbReference>
<comment type="caution">
    <text evidence="10">The sequence shown here is derived from an EMBL/GenBank/DDBJ whole genome shotgun (WGS) entry which is preliminary data.</text>
</comment>
<keyword evidence="2 7" id="KW-0812">Transmembrane</keyword>
<feature type="domain" description="Fibronectin type-III" evidence="9">
    <location>
        <begin position="1"/>
        <end position="46"/>
    </location>
</feature>
<dbReference type="Pfam" id="PF07714">
    <property type="entry name" value="PK_Tyr_Ser-Thr"/>
    <property type="match status" value="1"/>
</dbReference>
<proteinExistence type="predicted"/>
<dbReference type="PRINTS" id="PR00109">
    <property type="entry name" value="TYRKINASE"/>
</dbReference>
<keyword evidence="11" id="KW-1185">Reference proteome</keyword>
<evidence type="ECO:0000313" key="11">
    <source>
        <dbReference type="Proteomes" id="UP001233999"/>
    </source>
</evidence>
<dbReference type="InterPro" id="IPR000719">
    <property type="entry name" value="Prot_kinase_dom"/>
</dbReference>
<evidence type="ECO:0000313" key="10">
    <source>
        <dbReference type="EMBL" id="KAJ9584978.1"/>
    </source>
</evidence>
<feature type="transmembrane region" description="Helical" evidence="7">
    <location>
        <begin position="194"/>
        <end position="219"/>
    </location>
</feature>
<reference evidence="10" key="1">
    <citation type="journal article" date="2023" name="IScience">
        <title>Live-bearing cockroach genome reveals convergent evolutionary mechanisms linked to viviparity in insects and beyond.</title>
        <authorList>
            <person name="Fouks B."/>
            <person name="Harrison M.C."/>
            <person name="Mikhailova A.A."/>
            <person name="Marchal E."/>
            <person name="English S."/>
            <person name="Carruthers M."/>
            <person name="Jennings E.C."/>
            <person name="Chiamaka E.L."/>
            <person name="Frigard R.A."/>
            <person name="Pippel M."/>
            <person name="Attardo G.M."/>
            <person name="Benoit J.B."/>
            <person name="Bornberg-Bauer E."/>
            <person name="Tobe S.S."/>
        </authorList>
    </citation>
    <scope>NUCLEOTIDE SEQUENCE</scope>
    <source>
        <strain evidence="10">Stay&amp;Tobe</strain>
    </source>
</reference>
<feature type="non-terminal residue" evidence="10">
    <location>
        <position position="590"/>
    </location>
</feature>
<dbReference type="Proteomes" id="UP001233999">
    <property type="component" value="Unassembled WGS sequence"/>
</dbReference>
<keyword evidence="6" id="KW-0325">Glycoprotein</keyword>
<dbReference type="GO" id="GO:0005886">
    <property type="term" value="C:plasma membrane"/>
    <property type="evidence" value="ECO:0007669"/>
    <property type="project" value="TreeGrafter"/>
</dbReference>
<sequence length="590" mass="66260">VPNNTLKTELLDLQPGTQYNISVAAHSNNKLGVDISDVIWTQIGEPELPEVPMVISRNKGQIIIRLSPATNNNGPITAYQIVVLYEDCGHPVTVSMLKSFKEAESDGLHCYITAELDPKDLKDEFVVGDGRMYGKYYNPPLSPDSLVHVTLGIVSTLNNVTKVRYADVNHEEHGVLVLNVGDNMQDVDEGSSGLVIGLSVAIGICGFLLLLSVIAYCMLRRHLGRRRRSLDHQELSLQGPMVEVEPNGYIHNGYIPEEEEERVNHYENLKRQVWNIPRNFLDVNSDVIGCGQYGNVMKGTVQQKGFPIPVAIYTIADGDLPSEEKKSMLKDVGILIRLGSHTNIASLVGTCENPDTLFVVIEHHPASLKDVLLESRCLEHVVAPFSVQTSLSDTSRTRQRLCSLTETQALETAIGIARGMDYLTSKRIIHTQLAARNVLMADGIVPKITGCGISRYNRYRENPDYTRWTAQEIFRGRSHVSKSDVWSFGCVLWEITAIGGTPYGDVPTAEVKGKVMRGQRLPQLQYVDDDMYQLMLECWQLDLDERPTFQEITHILENMLEDNTDIHFKFDLFTGFHYEPYLPEYEQCQP</sequence>
<dbReference type="SUPFAM" id="SSF56112">
    <property type="entry name" value="Protein kinase-like (PK-like)"/>
    <property type="match status" value="1"/>
</dbReference>
<dbReference type="PANTHER" id="PTHR24416:SF622">
    <property type="entry name" value="PROTEIN KINASE DOMAIN-CONTAINING PROTEIN"/>
    <property type="match status" value="1"/>
</dbReference>
<reference evidence="10" key="2">
    <citation type="submission" date="2023-05" db="EMBL/GenBank/DDBJ databases">
        <authorList>
            <person name="Fouks B."/>
        </authorList>
    </citation>
    <scope>NUCLEOTIDE SEQUENCE</scope>
    <source>
        <strain evidence="10">Stay&amp;Tobe</strain>
        <tissue evidence="10">Testes</tissue>
    </source>
</reference>
<dbReference type="InterPro" id="IPR036116">
    <property type="entry name" value="FN3_sf"/>
</dbReference>
<dbReference type="CDD" id="cd00192">
    <property type="entry name" value="PTKc"/>
    <property type="match status" value="1"/>
</dbReference>
<organism evidence="10 11">
    <name type="scientific">Diploptera punctata</name>
    <name type="common">Pacific beetle cockroach</name>
    <dbReference type="NCBI Taxonomy" id="6984"/>
    <lineage>
        <taxon>Eukaryota</taxon>
        <taxon>Metazoa</taxon>
        <taxon>Ecdysozoa</taxon>
        <taxon>Arthropoda</taxon>
        <taxon>Hexapoda</taxon>
        <taxon>Insecta</taxon>
        <taxon>Pterygota</taxon>
        <taxon>Neoptera</taxon>
        <taxon>Polyneoptera</taxon>
        <taxon>Dictyoptera</taxon>
        <taxon>Blattodea</taxon>
        <taxon>Blaberoidea</taxon>
        <taxon>Blaberidae</taxon>
        <taxon>Diplopterinae</taxon>
        <taxon>Diploptera</taxon>
    </lineage>
</organism>
<evidence type="ECO:0000256" key="2">
    <source>
        <dbReference type="ARBA" id="ARBA00022692"/>
    </source>
</evidence>
<name>A0AAD7ZSE1_DIPPU</name>
<dbReference type="GO" id="GO:0007169">
    <property type="term" value="P:cell surface receptor protein tyrosine kinase signaling pathway"/>
    <property type="evidence" value="ECO:0007669"/>
    <property type="project" value="TreeGrafter"/>
</dbReference>
<dbReference type="PROSITE" id="PS50853">
    <property type="entry name" value="FN3"/>
    <property type="match status" value="1"/>
</dbReference>
<dbReference type="Pfam" id="PF23144">
    <property type="entry name" value="Fn3_PTPRU"/>
    <property type="match status" value="1"/>
</dbReference>
<accession>A0AAD7ZSE1</accession>
<dbReference type="Gene3D" id="3.30.200.20">
    <property type="entry name" value="Phosphorylase Kinase, domain 1"/>
    <property type="match status" value="1"/>
</dbReference>
<dbReference type="EMBL" id="JASPKZ010007327">
    <property type="protein sequence ID" value="KAJ9584978.1"/>
    <property type="molecule type" value="Genomic_DNA"/>
</dbReference>
<keyword evidence="4 7" id="KW-1133">Transmembrane helix</keyword>
<evidence type="ECO:0000259" key="9">
    <source>
        <dbReference type="PROSITE" id="PS50853"/>
    </source>
</evidence>
<keyword evidence="5 7" id="KW-0472">Membrane</keyword>
<evidence type="ECO:0000256" key="5">
    <source>
        <dbReference type="ARBA" id="ARBA00023136"/>
    </source>
</evidence>
<evidence type="ECO:0000256" key="7">
    <source>
        <dbReference type="SAM" id="Phobius"/>
    </source>
</evidence>
<dbReference type="Gene3D" id="1.10.510.10">
    <property type="entry name" value="Transferase(Phosphotransferase) domain 1"/>
    <property type="match status" value="1"/>
</dbReference>
<evidence type="ECO:0000256" key="6">
    <source>
        <dbReference type="ARBA" id="ARBA00023180"/>
    </source>
</evidence>
<dbReference type="GO" id="GO:0043235">
    <property type="term" value="C:receptor complex"/>
    <property type="evidence" value="ECO:0007669"/>
    <property type="project" value="TreeGrafter"/>
</dbReference>
<protein>
    <submittedName>
        <fullName evidence="10">Uncharacterized protein</fullName>
    </submittedName>
</protein>
<dbReference type="GO" id="GO:0005524">
    <property type="term" value="F:ATP binding"/>
    <property type="evidence" value="ECO:0007669"/>
    <property type="project" value="InterPro"/>
</dbReference>
<dbReference type="PANTHER" id="PTHR24416">
    <property type="entry name" value="TYROSINE-PROTEIN KINASE RECEPTOR"/>
    <property type="match status" value="1"/>
</dbReference>
<evidence type="ECO:0000259" key="8">
    <source>
        <dbReference type="PROSITE" id="PS50011"/>
    </source>
</evidence>
<dbReference type="InterPro" id="IPR050122">
    <property type="entry name" value="RTK"/>
</dbReference>
<keyword evidence="3" id="KW-0732">Signal</keyword>